<dbReference type="InterPro" id="IPR011701">
    <property type="entry name" value="MFS"/>
</dbReference>
<dbReference type="EMBL" id="PEVC01000009">
    <property type="protein sequence ID" value="PIV01860.1"/>
    <property type="molecule type" value="Genomic_DNA"/>
</dbReference>
<name>A0A2M7BFK9_9BACT</name>
<feature type="transmembrane region" description="Helical" evidence="7">
    <location>
        <begin position="12"/>
        <end position="31"/>
    </location>
</feature>
<evidence type="ECO:0000259" key="8">
    <source>
        <dbReference type="PROSITE" id="PS50850"/>
    </source>
</evidence>
<protein>
    <recommendedName>
        <fullName evidence="8">Major facilitator superfamily (MFS) profile domain-containing protein</fullName>
    </recommendedName>
</protein>
<keyword evidence="2" id="KW-0813">Transport</keyword>
<feature type="transmembrane region" description="Helical" evidence="7">
    <location>
        <begin position="43"/>
        <end position="63"/>
    </location>
</feature>
<feature type="transmembrane region" description="Helical" evidence="7">
    <location>
        <begin position="137"/>
        <end position="158"/>
    </location>
</feature>
<keyword evidence="6 7" id="KW-0472">Membrane</keyword>
<feature type="domain" description="Major facilitator superfamily (MFS) profile" evidence="8">
    <location>
        <begin position="1"/>
        <end position="211"/>
    </location>
</feature>
<accession>A0A2M7BFK9</accession>
<gene>
    <name evidence="9" type="ORF">COS54_00320</name>
</gene>
<reference evidence="10" key="1">
    <citation type="submission" date="2017-09" db="EMBL/GenBank/DDBJ databases">
        <title>Depth-based differentiation of microbial function through sediment-hosted aquifers and enrichment of novel symbionts in the deep terrestrial subsurface.</title>
        <authorList>
            <person name="Probst A.J."/>
            <person name="Ladd B."/>
            <person name="Jarett J.K."/>
            <person name="Geller-Mcgrath D.E."/>
            <person name="Sieber C.M.K."/>
            <person name="Emerson J.B."/>
            <person name="Anantharaman K."/>
            <person name="Thomas B.C."/>
            <person name="Malmstrom R."/>
            <person name="Stieglmeier M."/>
            <person name="Klingl A."/>
            <person name="Woyke T."/>
            <person name="Ryan C.M."/>
            <person name="Banfield J.F."/>
        </authorList>
    </citation>
    <scope>NUCLEOTIDE SEQUENCE [LARGE SCALE GENOMIC DNA]</scope>
</reference>
<feature type="transmembrane region" description="Helical" evidence="7">
    <location>
        <begin position="164"/>
        <end position="186"/>
    </location>
</feature>
<evidence type="ECO:0000256" key="4">
    <source>
        <dbReference type="ARBA" id="ARBA00022692"/>
    </source>
</evidence>
<dbReference type="SUPFAM" id="SSF103473">
    <property type="entry name" value="MFS general substrate transporter"/>
    <property type="match status" value="1"/>
</dbReference>
<feature type="transmembrane region" description="Helical" evidence="7">
    <location>
        <begin position="102"/>
        <end position="125"/>
    </location>
</feature>
<feature type="transmembrane region" description="Helical" evidence="7">
    <location>
        <begin position="75"/>
        <end position="96"/>
    </location>
</feature>
<evidence type="ECO:0000256" key="7">
    <source>
        <dbReference type="SAM" id="Phobius"/>
    </source>
</evidence>
<keyword evidence="4 7" id="KW-0812">Transmembrane</keyword>
<comment type="caution">
    <text evidence="9">The sequence shown here is derived from an EMBL/GenBank/DDBJ whole genome shotgun (WGS) entry which is preliminary data.</text>
</comment>
<organism evidence="9 10">
    <name type="scientific">Candidatus Shapirobacteria bacterium CG03_land_8_20_14_0_80_39_12</name>
    <dbReference type="NCBI Taxonomy" id="1974879"/>
    <lineage>
        <taxon>Bacteria</taxon>
        <taxon>Candidatus Shapironibacteriota</taxon>
    </lineage>
</organism>
<evidence type="ECO:0000313" key="10">
    <source>
        <dbReference type="Proteomes" id="UP000229631"/>
    </source>
</evidence>
<dbReference type="PANTHER" id="PTHR23517:SF13">
    <property type="entry name" value="MAJOR FACILITATOR SUPERFAMILY MFS_1"/>
    <property type="match status" value="1"/>
</dbReference>
<dbReference type="Pfam" id="PF07690">
    <property type="entry name" value="MFS_1"/>
    <property type="match status" value="1"/>
</dbReference>
<proteinExistence type="predicted"/>
<evidence type="ECO:0000313" key="9">
    <source>
        <dbReference type="EMBL" id="PIV01860.1"/>
    </source>
</evidence>
<evidence type="ECO:0000256" key="5">
    <source>
        <dbReference type="ARBA" id="ARBA00022989"/>
    </source>
</evidence>
<dbReference type="PANTHER" id="PTHR23517">
    <property type="entry name" value="RESISTANCE PROTEIN MDTM, PUTATIVE-RELATED-RELATED"/>
    <property type="match status" value="1"/>
</dbReference>
<evidence type="ECO:0000256" key="2">
    <source>
        <dbReference type="ARBA" id="ARBA00022448"/>
    </source>
</evidence>
<dbReference type="Gene3D" id="1.20.1250.20">
    <property type="entry name" value="MFS general substrate transporter like domains"/>
    <property type="match status" value="1"/>
</dbReference>
<dbReference type="InterPro" id="IPR020846">
    <property type="entry name" value="MFS_dom"/>
</dbReference>
<keyword evidence="5 7" id="KW-1133">Transmembrane helix</keyword>
<evidence type="ECO:0000256" key="1">
    <source>
        <dbReference type="ARBA" id="ARBA00004651"/>
    </source>
</evidence>
<dbReference type="Proteomes" id="UP000229631">
    <property type="component" value="Unassembled WGS sequence"/>
</dbReference>
<dbReference type="InterPro" id="IPR036259">
    <property type="entry name" value="MFS_trans_sf"/>
</dbReference>
<dbReference type="GO" id="GO:0005886">
    <property type="term" value="C:plasma membrane"/>
    <property type="evidence" value="ECO:0007669"/>
    <property type="project" value="UniProtKB-SubCell"/>
</dbReference>
<dbReference type="InterPro" id="IPR050171">
    <property type="entry name" value="MFS_Transporters"/>
</dbReference>
<dbReference type="AlphaFoldDB" id="A0A2M7BFK9"/>
<keyword evidence="3" id="KW-1003">Cell membrane</keyword>
<sequence>MKINNLIKILTFSDVVIISGWGLTNPLFAVYVTQQIKGGNLELVGLATAIYWITRSLLQLPFAKLIDLVKGEIDDFMLMATGSFLMSLIPFLYAFAVTNIHILLLQGLLGFASAMVSPGWLAIFTRHIDKNVEAEEWGIYNSMIGLGAALTGALGGFLAETFGLRRLFILVGIISFIGSSFLFFVYQDLRKEEKILKAREARAEEKKLAKA</sequence>
<dbReference type="PROSITE" id="PS50850">
    <property type="entry name" value="MFS"/>
    <property type="match status" value="1"/>
</dbReference>
<evidence type="ECO:0000256" key="3">
    <source>
        <dbReference type="ARBA" id="ARBA00022475"/>
    </source>
</evidence>
<comment type="subcellular location">
    <subcellularLocation>
        <location evidence="1">Cell membrane</location>
        <topology evidence="1">Multi-pass membrane protein</topology>
    </subcellularLocation>
</comment>
<dbReference type="GO" id="GO:0022857">
    <property type="term" value="F:transmembrane transporter activity"/>
    <property type="evidence" value="ECO:0007669"/>
    <property type="project" value="InterPro"/>
</dbReference>
<evidence type="ECO:0000256" key="6">
    <source>
        <dbReference type="ARBA" id="ARBA00023136"/>
    </source>
</evidence>